<dbReference type="InterPro" id="IPR027417">
    <property type="entry name" value="P-loop_NTPase"/>
</dbReference>
<gene>
    <name evidence="11" type="ORF">KC571_00955</name>
</gene>
<evidence type="ECO:0000259" key="10">
    <source>
        <dbReference type="Pfam" id="PF00006"/>
    </source>
</evidence>
<reference evidence="11" key="2">
    <citation type="journal article" date="2021" name="Microbiome">
        <title>Successional dynamics and alternative stable states in a saline activated sludge microbial community over 9 years.</title>
        <authorList>
            <person name="Wang Y."/>
            <person name="Ye J."/>
            <person name="Ju F."/>
            <person name="Liu L."/>
            <person name="Boyd J.A."/>
            <person name="Deng Y."/>
            <person name="Parks D.H."/>
            <person name="Jiang X."/>
            <person name="Yin X."/>
            <person name="Woodcroft B.J."/>
            <person name="Tyson G.W."/>
            <person name="Hugenholtz P."/>
            <person name="Polz M.F."/>
            <person name="Zhang T."/>
        </authorList>
    </citation>
    <scope>NUCLEOTIDE SEQUENCE</scope>
    <source>
        <strain evidence="11">HKST-UBA01</strain>
    </source>
</reference>
<dbReference type="GO" id="GO:0046933">
    <property type="term" value="F:proton-transporting ATP synthase activity, rotational mechanism"/>
    <property type="evidence" value="ECO:0007669"/>
    <property type="project" value="InterPro"/>
</dbReference>
<protein>
    <submittedName>
        <fullName evidence="11">F0F1 ATP synthase subunit alpha</fullName>
    </submittedName>
</protein>
<dbReference type="Pfam" id="PF00006">
    <property type="entry name" value="ATP-synt_ab"/>
    <property type="match status" value="1"/>
</dbReference>
<evidence type="ECO:0000256" key="3">
    <source>
        <dbReference type="ARBA" id="ARBA00022741"/>
    </source>
</evidence>
<evidence type="ECO:0000256" key="7">
    <source>
        <dbReference type="ARBA" id="ARBA00023136"/>
    </source>
</evidence>
<keyword evidence="8" id="KW-0139">CF(1)</keyword>
<keyword evidence="3" id="KW-0547">Nucleotide-binding</keyword>
<dbReference type="InterPro" id="IPR036121">
    <property type="entry name" value="ATPase_F1/V1/A1_a/bsu_N_sf"/>
</dbReference>
<proteinExistence type="inferred from homology"/>
<evidence type="ECO:0000256" key="8">
    <source>
        <dbReference type="ARBA" id="ARBA00023196"/>
    </source>
</evidence>
<evidence type="ECO:0000256" key="1">
    <source>
        <dbReference type="ARBA" id="ARBA00008936"/>
    </source>
</evidence>
<keyword evidence="4" id="KW-0375">Hydrogen ion transport</keyword>
<comment type="caution">
    <text evidence="11">The sequence shown here is derived from an EMBL/GenBank/DDBJ whole genome shotgun (WGS) entry which is preliminary data.</text>
</comment>
<reference evidence="11" key="1">
    <citation type="submission" date="2020-04" db="EMBL/GenBank/DDBJ databases">
        <authorList>
            <person name="Zhang T."/>
        </authorList>
    </citation>
    <scope>NUCLEOTIDE SEQUENCE</scope>
    <source>
        <strain evidence="11">HKST-UBA01</strain>
    </source>
</reference>
<dbReference type="GO" id="GO:0043531">
    <property type="term" value="F:ADP binding"/>
    <property type="evidence" value="ECO:0007669"/>
    <property type="project" value="TreeGrafter"/>
</dbReference>
<dbReference type="SUPFAM" id="SSF50615">
    <property type="entry name" value="N-terminal domain of alpha and beta subunits of F1 ATP synthase"/>
    <property type="match status" value="1"/>
</dbReference>
<dbReference type="InterPro" id="IPR000194">
    <property type="entry name" value="ATPase_F1/V1/A1_a/bsu_nucl-bd"/>
</dbReference>
<sequence>MHDESQKSFESYLENANEVGFVEKVIHPITHIKGLPGVHPEELVVFETGELGQVFSVNEDSHEILLFKKQPAKIGTRVARTQKTLEIPLTNELLGKTISPLGIDVQTGQSIQGQEYRDLRSIPPGISERAKITSPLITGVNIVDLLIPLGKGQRELVIGDRKTGKTNFLLQTMLTQSQAGTICIYAGIGKRLLEIKQVEEFLNQNNIRNNSIIVASSASESIGTIYLTPYTAMTIAEYFRDQGRDVLIILDDLTTHAKYYREISLLANRFPGRSSYPGDMFFEHARLLERAGNFKTEDGKEVSITCLPVAETIEGNISGYIQTNLMSITDGHIFFDNELFAQGRRPAVNYFLSVTRVGRQTQSTIRWGINRELNTFLGFLEKTQSFVHFGAELNEGITTLLSMGEKITSFFNQHMSVVIPINLQVLLFSLIWIGTWQTASKSEMSTDMQQITNKYLSDEEYRSKLHSIIDSAKDFNALLGILSKEGKGLVELAKK</sequence>
<dbReference type="GO" id="GO:0045259">
    <property type="term" value="C:proton-transporting ATP synthase complex"/>
    <property type="evidence" value="ECO:0007669"/>
    <property type="project" value="UniProtKB-KW"/>
</dbReference>
<dbReference type="FunFam" id="3.40.50.300:FF:004039">
    <property type="entry name" value="ATP synthase subunit alpha, mitochondrial"/>
    <property type="match status" value="1"/>
</dbReference>
<keyword evidence="9" id="KW-0066">ATP synthesis</keyword>
<evidence type="ECO:0000313" key="11">
    <source>
        <dbReference type="EMBL" id="MCA9389951.1"/>
    </source>
</evidence>
<dbReference type="Gene3D" id="3.40.50.12240">
    <property type="match status" value="1"/>
</dbReference>
<feature type="domain" description="ATPase F1/V1/A1 complex alpha/beta subunit nucleotide-binding" evidence="10">
    <location>
        <begin position="139"/>
        <end position="354"/>
    </location>
</feature>
<keyword evidence="7" id="KW-0472">Membrane</keyword>
<evidence type="ECO:0000256" key="6">
    <source>
        <dbReference type="ARBA" id="ARBA00023065"/>
    </source>
</evidence>
<dbReference type="PANTHER" id="PTHR48082">
    <property type="entry name" value="ATP SYNTHASE SUBUNIT ALPHA, MITOCHONDRIAL"/>
    <property type="match status" value="1"/>
</dbReference>
<dbReference type="EMBL" id="JAGQKX010000013">
    <property type="protein sequence ID" value="MCA9389951.1"/>
    <property type="molecule type" value="Genomic_DNA"/>
</dbReference>
<dbReference type="InterPro" id="IPR005294">
    <property type="entry name" value="ATP_synth_F1_asu"/>
</dbReference>
<dbReference type="Proteomes" id="UP000701698">
    <property type="component" value="Unassembled WGS sequence"/>
</dbReference>
<dbReference type="PANTHER" id="PTHR48082:SF2">
    <property type="entry name" value="ATP SYNTHASE SUBUNIT ALPHA, MITOCHONDRIAL"/>
    <property type="match status" value="1"/>
</dbReference>
<organism evidence="11 12">
    <name type="scientific">candidate division WWE3 bacterium</name>
    <dbReference type="NCBI Taxonomy" id="2053526"/>
    <lineage>
        <taxon>Bacteria</taxon>
        <taxon>Katanobacteria</taxon>
    </lineage>
</organism>
<dbReference type="AlphaFoldDB" id="A0A955RP09"/>
<keyword evidence="6" id="KW-0406">Ion transport</keyword>
<accession>A0A955RP09</accession>
<dbReference type="SUPFAM" id="SSF52540">
    <property type="entry name" value="P-loop containing nucleoside triphosphate hydrolases"/>
    <property type="match status" value="1"/>
</dbReference>
<comment type="similarity">
    <text evidence="1">Belongs to the ATPase alpha/beta chains family.</text>
</comment>
<evidence type="ECO:0000256" key="5">
    <source>
        <dbReference type="ARBA" id="ARBA00022840"/>
    </source>
</evidence>
<dbReference type="GO" id="GO:0005524">
    <property type="term" value="F:ATP binding"/>
    <property type="evidence" value="ECO:0007669"/>
    <property type="project" value="UniProtKB-KW"/>
</dbReference>
<keyword evidence="2" id="KW-0813">Transport</keyword>
<keyword evidence="5" id="KW-0067">ATP-binding</keyword>
<evidence type="ECO:0000256" key="9">
    <source>
        <dbReference type="ARBA" id="ARBA00023310"/>
    </source>
</evidence>
<name>A0A955RP09_UNCKA</name>
<evidence type="ECO:0000313" key="12">
    <source>
        <dbReference type="Proteomes" id="UP000701698"/>
    </source>
</evidence>
<evidence type="ECO:0000256" key="2">
    <source>
        <dbReference type="ARBA" id="ARBA00022448"/>
    </source>
</evidence>
<evidence type="ECO:0000256" key="4">
    <source>
        <dbReference type="ARBA" id="ARBA00022781"/>
    </source>
</evidence>